<dbReference type="GO" id="GO:0003723">
    <property type="term" value="F:RNA binding"/>
    <property type="evidence" value="ECO:0007669"/>
    <property type="project" value="InterPro"/>
</dbReference>
<dbReference type="EMBL" id="JBAMMX010000018">
    <property type="protein sequence ID" value="KAK6923173.1"/>
    <property type="molecule type" value="Genomic_DNA"/>
</dbReference>
<evidence type="ECO:0000313" key="4">
    <source>
        <dbReference type="EMBL" id="KAK6923173.1"/>
    </source>
</evidence>
<feature type="repeat" description="PPR" evidence="3">
    <location>
        <begin position="412"/>
        <end position="446"/>
    </location>
</feature>
<dbReference type="InterPro" id="IPR002885">
    <property type="entry name" value="PPR_rpt"/>
</dbReference>
<dbReference type="InterPro" id="IPR046960">
    <property type="entry name" value="PPR_At4g14850-like_plant"/>
</dbReference>
<evidence type="ECO:0000256" key="2">
    <source>
        <dbReference type="ARBA" id="ARBA00061659"/>
    </source>
</evidence>
<keyword evidence="1" id="KW-0677">Repeat</keyword>
<comment type="similarity">
    <text evidence="2">Belongs to the PPR family. PCMP-E subfamily.</text>
</comment>
<evidence type="ECO:0000256" key="1">
    <source>
        <dbReference type="ARBA" id="ARBA00022737"/>
    </source>
</evidence>
<feature type="repeat" description="PPR" evidence="3">
    <location>
        <begin position="182"/>
        <end position="216"/>
    </location>
</feature>
<dbReference type="FunFam" id="1.25.40.10:FF:000196">
    <property type="entry name" value="Pentatricopeptide repeat-containing protein At4g14850"/>
    <property type="match status" value="1"/>
</dbReference>
<dbReference type="FunFam" id="1.25.40.10:FF:000090">
    <property type="entry name" value="Pentatricopeptide repeat-containing protein, chloroplastic"/>
    <property type="match status" value="1"/>
</dbReference>
<feature type="repeat" description="PPR" evidence="3">
    <location>
        <begin position="510"/>
        <end position="544"/>
    </location>
</feature>
<dbReference type="InterPro" id="IPR046848">
    <property type="entry name" value="E_motif"/>
</dbReference>
<name>A0AAN8V8H1_9MAGN</name>
<evidence type="ECO:0000313" key="5">
    <source>
        <dbReference type="Proteomes" id="UP001370490"/>
    </source>
</evidence>
<dbReference type="Proteomes" id="UP001370490">
    <property type="component" value="Unassembled WGS sequence"/>
</dbReference>
<feature type="repeat" description="PPR" evidence="3">
    <location>
        <begin position="611"/>
        <end position="645"/>
    </location>
</feature>
<organism evidence="4 5">
    <name type="scientific">Dillenia turbinata</name>
    <dbReference type="NCBI Taxonomy" id="194707"/>
    <lineage>
        <taxon>Eukaryota</taxon>
        <taxon>Viridiplantae</taxon>
        <taxon>Streptophyta</taxon>
        <taxon>Embryophyta</taxon>
        <taxon>Tracheophyta</taxon>
        <taxon>Spermatophyta</taxon>
        <taxon>Magnoliopsida</taxon>
        <taxon>eudicotyledons</taxon>
        <taxon>Gunneridae</taxon>
        <taxon>Pentapetalae</taxon>
        <taxon>Dilleniales</taxon>
        <taxon>Dilleniaceae</taxon>
        <taxon>Dillenia</taxon>
    </lineage>
</organism>
<dbReference type="PANTHER" id="PTHR47926">
    <property type="entry name" value="PENTATRICOPEPTIDE REPEAT-CONTAINING PROTEIN"/>
    <property type="match status" value="1"/>
</dbReference>
<reference evidence="4 5" key="1">
    <citation type="submission" date="2023-12" db="EMBL/GenBank/DDBJ databases">
        <title>A high-quality genome assembly for Dillenia turbinata (Dilleniales).</title>
        <authorList>
            <person name="Chanderbali A."/>
        </authorList>
    </citation>
    <scope>NUCLEOTIDE SEQUENCE [LARGE SCALE GENOMIC DNA]</scope>
    <source>
        <strain evidence="4">LSX21</strain>
        <tissue evidence="4">Leaf</tissue>
    </source>
</reference>
<dbReference type="Pfam" id="PF20431">
    <property type="entry name" value="E_motif"/>
    <property type="match status" value="1"/>
</dbReference>
<dbReference type="GO" id="GO:0009451">
    <property type="term" value="P:RNA modification"/>
    <property type="evidence" value="ECO:0007669"/>
    <property type="project" value="InterPro"/>
</dbReference>
<dbReference type="Pfam" id="PF01535">
    <property type="entry name" value="PPR"/>
    <property type="match status" value="3"/>
</dbReference>
<dbReference type="Gene3D" id="1.25.40.10">
    <property type="entry name" value="Tetratricopeptide repeat domain"/>
    <property type="match status" value="6"/>
</dbReference>
<dbReference type="PANTHER" id="PTHR47926:SF342">
    <property type="entry name" value="TETRATRICOPEPTIDE-LIKE HELICAL DOMAIN-CONTAINING PROTEIN-RELATED"/>
    <property type="match status" value="1"/>
</dbReference>
<dbReference type="AlphaFoldDB" id="A0AAN8V8H1"/>
<proteinExistence type="inferred from homology"/>
<gene>
    <name evidence="4" type="ORF">RJ641_011477</name>
</gene>
<dbReference type="NCBIfam" id="TIGR00756">
    <property type="entry name" value="PPR"/>
    <property type="match status" value="5"/>
</dbReference>
<feature type="repeat" description="PPR" evidence="3">
    <location>
        <begin position="314"/>
        <end position="348"/>
    </location>
</feature>
<dbReference type="InterPro" id="IPR011990">
    <property type="entry name" value="TPR-like_helical_dom_sf"/>
</dbReference>
<keyword evidence="5" id="KW-1185">Reference proteome</keyword>
<sequence>MSTFSSLPVNKSCSGISGIRTSWELASALKEAKPKFDSAGVKLVAVSVSTPNKVHILAEQVYCCGESKASIKIAQSATKYLRELNSLLAELVRSDRNIDCLLQYGKIHSSYHLKPDHYTLSTALTACARLLDFAAGNQLHAYVIQTGFKEYPHVGNTLLSFYAKSKNLASVKQVFKDIKDPDVYSWTTLLSSCTKLGQVDYACSLFNQSPQDSIAVWNAIITGCAENGRADITLNMFRKIHCLGIRHDNYTFASVLSLCCPELLHVGRMIHSLVIKTGFLVMSSVVNALLTMYFRCGIVLDAYELFEESYFRCNQITYNAMIAGLVSMERNEEAMMMFVSMLRAGVRPTDLTFVSILSSCVSENVGHQVHGHAVKTGYISCTCVSNAAITMYTNVGNFHAAEMIFQYVEMKDLVTWNAMITCYAQRNCDGLAHLAYLQMQRAGIKPDEFTFGSLLASADLLEVVEMIQALVYKNGFISKIEVSNALVSAYSKHGKIGEAHQIFNCMTSRNIVSWNTIISGLLINGYLLQGLDLFSKLLKSDLKPNIHTLNLVLSICASFSALRIGKEIHGYILRLGLFLETLLGNALITMYAKCGMLDLSLRVFEGMDNKDGISWNAMISAYAQNGKGEEAVHYFKAMQDLGLIIPDQTTFTVVLSACSHAGLVNDGISIFNFMVNDYGIAPGVDHLSCMVDLLGRAGYLNEAENLLNRVNLEAGPNPWWTLFSACAAHGNLGLGRTVAGILLETEQNDPAVHVLLSNIYATAGLWEEAARIRELMERTRSRKQRGCSWITS</sequence>
<dbReference type="FunFam" id="1.25.40.10:FF:001174">
    <property type="entry name" value="Pentatricopeptide repeat-containing protein At3g49740"/>
    <property type="match status" value="1"/>
</dbReference>
<evidence type="ECO:0000256" key="3">
    <source>
        <dbReference type="PROSITE-ProRule" id="PRU00708"/>
    </source>
</evidence>
<dbReference type="Pfam" id="PF13041">
    <property type="entry name" value="PPR_2"/>
    <property type="match status" value="4"/>
</dbReference>
<dbReference type="PROSITE" id="PS51375">
    <property type="entry name" value="PPR"/>
    <property type="match status" value="5"/>
</dbReference>
<protein>
    <submittedName>
        <fullName evidence="4">Pentatricopeptide repeat</fullName>
    </submittedName>
</protein>
<comment type="caution">
    <text evidence="4">The sequence shown here is derived from an EMBL/GenBank/DDBJ whole genome shotgun (WGS) entry which is preliminary data.</text>
</comment>
<accession>A0AAN8V8H1</accession>